<comment type="caution">
    <text evidence="10">The sequence shown here is derived from an EMBL/GenBank/DDBJ whole genome shotgun (WGS) entry which is preliminary data.</text>
</comment>
<evidence type="ECO:0000313" key="10">
    <source>
        <dbReference type="EMBL" id="OKY93897.1"/>
    </source>
</evidence>
<evidence type="ECO:0000259" key="9">
    <source>
        <dbReference type="Pfam" id="PF20791"/>
    </source>
</evidence>
<dbReference type="InterPro" id="IPR029069">
    <property type="entry name" value="HotDog_dom_sf"/>
</dbReference>
<dbReference type="EMBL" id="MNQH01000031">
    <property type="protein sequence ID" value="OKY93897.1"/>
    <property type="molecule type" value="Genomic_DNA"/>
</dbReference>
<dbReference type="AlphaFoldDB" id="A0A1Q6F4X3"/>
<dbReference type="PANTHER" id="PTHR31727:SF6">
    <property type="entry name" value="OLEOYL-ACYL CARRIER PROTEIN THIOESTERASE 1, CHLOROPLASTIC"/>
    <property type="match status" value="1"/>
</dbReference>
<name>A0A1Q6F4X3_9BACT</name>
<evidence type="ECO:0000256" key="4">
    <source>
        <dbReference type="ARBA" id="ARBA00022832"/>
    </source>
</evidence>
<dbReference type="RefSeq" id="WP_195272764.1">
    <property type="nucleotide sequence ID" value="NZ_BAAFLA010000001.1"/>
</dbReference>
<dbReference type="SUPFAM" id="SSF54637">
    <property type="entry name" value="Thioesterase/thiol ester dehydrase-isomerase"/>
    <property type="match status" value="2"/>
</dbReference>
<keyword evidence="3" id="KW-0378">Hydrolase</keyword>
<evidence type="ECO:0000256" key="1">
    <source>
        <dbReference type="ARBA" id="ARBA00006500"/>
    </source>
</evidence>
<dbReference type="GO" id="GO:0016297">
    <property type="term" value="F:fatty acyl-[ACP] hydrolase activity"/>
    <property type="evidence" value="ECO:0007669"/>
    <property type="project" value="InterPro"/>
</dbReference>
<evidence type="ECO:0000313" key="11">
    <source>
        <dbReference type="Proteomes" id="UP000187417"/>
    </source>
</evidence>
<dbReference type="Pfam" id="PF20791">
    <property type="entry name" value="Acyl-ACP_TE_C"/>
    <property type="match status" value="1"/>
</dbReference>
<keyword evidence="5" id="KW-0809">Transit peptide</keyword>
<dbReference type="InterPro" id="IPR002864">
    <property type="entry name" value="Acyl-ACP_thioesterase_NHD"/>
</dbReference>
<keyword evidence="4" id="KW-0276">Fatty acid metabolism</keyword>
<accession>A0A1Q6F4X3</accession>
<gene>
    <name evidence="10" type="ORF">BHV66_07370</name>
</gene>
<organism evidence="10 11">
    <name type="scientific">Alistipes putredinis</name>
    <dbReference type="NCBI Taxonomy" id="28117"/>
    <lineage>
        <taxon>Bacteria</taxon>
        <taxon>Pseudomonadati</taxon>
        <taxon>Bacteroidota</taxon>
        <taxon>Bacteroidia</taxon>
        <taxon>Bacteroidales</taxon>
        <taxon>Rikenellaceae</taxon>
        <taxon>Alistipes</taxon>
    </lineage>
</organism>
<evidence type="ECO:0000256" key="6">
    <source>
        <dbReference type="ARBA" id="ARBA00023098"/>
    </source>
</evidence>
<dbReference type="Pfam" id="PF01643">
    <property type="entry name" value="Acyl-ACP_TE"/>
    <property type="match status" value="1"/>
</dbReference>
<keyword evidence="2" id="KW-0444">Lipid biosynthesis</keyword>
<dbReference type="STRING" id="28117.BHV66_07370"/>
<feature type="domain" description="Acyl-ACP thioesterase-like C-terminal" evidence="9">
    <location>
        <begin position="155"/>
        <end position="217"/>
    </location>
</feature>
<dbReference type="Proteomes" id="UP000187417">
    <property type="component" value="Unassembled WGS sequence"/>
</dbReference>
<dbReference type="PANTHER" id="PTHR31727">
    <property type="entry name" value="OLEOYL-ACYL CARRIER PROTEIN THIOESTERASE 1, CHLOROPLASTIC"/>
    <property type="match status" value="1"/>
</dbReference>
<sequence>MAEKTGYTYYADPQQVDFTLRMTVPALANEVLNTAGVDAQRKGFGIDKLNKENRSWVLSRMAIEIDDRPEQYSSYEIVTWVNEYNRMLSTRNFTLHDAAGREFGRAVTQWCIIDLGARKAIDLNTVIGTCADSIVDAPSPTEKPRKVTGIVPQHIAEHRVVYSDIDFNRHVNTMRYINMMFDMLPIEQLTAIRPVRLDIHFMHECRYGQTLTVGYEQRDGLSLFEVSNGEEAAVRAALEWR</sequence>
<evidence type="ECO:0000256" key="7">
    <source>
        <dbReference type="ARBA" id="ARBA00023160"/>
    </source>
</evidence>
<comment type="similarity">
    <text evidence="1">Belongs to the acyl-ACP thioesterase family.</text>
</comment>
<keyword evidence="6" id="KW-0443">Lipid metabolism</keyword>
<proteinExistence type="inferred from homology"/>
<evidence type="ECO:0000256" key="2">
    <source>
        <dbReference type="ARBA" id="ARBA00022516"/>
    </source>
</evidence>
<evidence type="ECO:0000256" key="5">
    <source>
        <dbReference type="ARBA" id="ARBA00022946"/>
    </source>
</evidence>
<reference evidence="10 11" key="1">
    <citation type="journal article" date="2016" name="Nat. Biotechnol.">
        <title>Measurement of bacterial replication rates in microbial communities.</title>
        <authorList>
            <person name="Brown C.T."/>
            <person name="Olm M.R."/>
            <person name="Thomas B.C."/>
            <person name="Banfield J.F."/>
        </authorList>
    </citation>
    <scope>NUCLEOTIDE SEQUENCE [LARGE SCALE GENOMIC DNA]</scope>
    <source>
        <strain evidence="10">CAG:67_53_122</strain>
    </source>
</reference>
<dbReference type="InterPro" id="IPR049427">
    <property type="entry name" value="Acyl-ACP_TE_C"/>
</dbReference>
<evidence type="ECO:0000256" key="3">
    <source>
        <dbReference type="ARBA" id="ARBA00022801"/>
    </source>
</evidence>
<dbReference type="GO" id="GO:0000036">
    <property type="term" value="F:acyl carrier activity"/>
    <property type="evidence" value="ECO:0007669"/>
    <property type="project" value="TreeGrafter"/>
</dbReference>
<evidence type="ECO:0000259" key="8">
    <source>
        <dbReference type="Pfam" id="PF01643"/>
    </source>
</evidence>
<dbReference type="Gene3D" id="3.10.129.10">
    <property type="entry name" value="Hotdog Thioesterase"/>
    <property type="match status" value="2"/>
</dbReference>
<feature type="domain" description="Acyl-ACP thioesterase N-terminal hotdog" evidence="8">
    <location>
        <begin position="12"/>
        <end position="122"/>
    </location>
</feature>
<dbReference type="InterPro" id="IPR045023">
    <property type="entry name" value="FATA/B"/>
</dbReference>
<keyword evidence="7" id="KW-0275">Fatty acid biosynthesis</keyword>
<protein>
    <submittedName>
        <fullName evidence="10">Acyl-ACP thioesterase</fullName>
    </submittedName>
</protein>